<gene>
    <name evidence="1" type="ORF">GBAR_LOCUS27607</name>
</gene>
<protein>
    <submittedName>
        <fullName evidence="1">Uncharacterized protein</fullName>
    </submittedName>
</protein>
<dbReference type="EMBL" id="CASHTH010003843">
    <property type="protein sequence ID" value="CAI8050219.1"/>
    <property type="molecule type" value="Genomic_DNA"/>
</dbReference>
<reference evidence="1" key="1">
    <citation type="submission" date="2023-03" db="EMBL/GenBank/DDBJ databases">
        <authorList>
            <person name="Steffen K."/>
            <person name="Cardenas P."/>
        </authorList>
    </citation>
    <scope>NUCLEOTIDE SEQUENCE</scope>
</reference>
<dbReference type="Proteomes" id="UP001174909">
    <property type="component" value="Unassembled WGS sequence"/>
</dbReference>
<sequence length="22" mass="2671">MHPVVSLRVCKDIFNKSKRWNL</sequence>
<organism evidence="1 2">
    <name type="scientific">Geodia barretti</name>
    <name type="common">Barrett's horny sponge</name>
    <dbReference type="NCBI Taxonomy" id="519541"/>
    <lineage>
        <taxon>Eukaryota</taxon>
        <taxon>Metazoa</taxon>
        <taxon>Porifera</taxon>
        <taxon>Demospongiae</taxon>
        <taxon>Heteroscleromorpha</taxon>
        <taxon>Tetractinellida</taxon>
        <taxon>Astrophorina</taxon>
        <taxon>Geodiidae</taxon>
        <taxon>Geodia</taxon>
    </lineage>
</organism>
<dbReference type="AlphaFoldDB" id="A0AA35TLI1"/>
<evidence type="ECO:0000313" key="2">
    <source>
        <dbReference type="Proteomes" id="UP001174909"/>
    </source>
</evidence>
<name>A0AA35TLI1_GEOBA</name>
<comment type="caution">
    <text evidence="1">The sequence shown here is derived from an EMBL/GenBank/DDBJ whole genome shotgun (WGS) entry which is preliminary data.</text>
</comment>
<proteinExistence type="predicted"/>
<accession>A0AA35TLI1</accession>
<keyword evidence="2" id="KW-1185">Reference proteome</keyword>
<evidence type="ECO:0000313" key="1">
    <source>
        <dbReference type="EMBL" id="CAI8050219.1"/>
    </source>
</evidence>